<dbReference type="GeneID" id="77333485"/>
<evidence type="ECO:0008006" key="5">
    <source>
        <dbReference type="Google" id="ProtNLM"/>
    </source>
</evidence>
<dbReference type="Proteomes" id="UP000260793">
    <property type="component" value="Unassembled WGS sequence"/>
</dbReference>
<organism evidence="1 3">
    <name type="scientific">[Ruminococcus] lactaris</name>
    <dbReference type="NCBI Taxonomy" id="46228"/>
    <lineage>
        <taxon>Bacteria</taxon>
        <taxon>Bacillati</taxon>
        <taxon>Bacillota</taxon>
        <taxon>Clostridia</taxon>
        <taxon>Lachnospirales</taxon>
        <taxon>Lachnospiraceae</taxon>
        <taxon>Mediterraneibacter</taxon>
    </lineage>
</organism>
<evidence type="ECO:0000313" key="2">
    <source>
        <dbReference type="EMBL" id="RHF58717.1"/>
    </source>
</evidence>
<reference evidence="3 4" key="1">
    <citation type="submission" date="2018-08" db="EMBL/GenBank/DDBJ databases">
        <title>A genome reference for cultivated species of the human gut microbiota.</title>
        <authorList>
            <person name="Zou Y."/>
            <person name="Xue W."/>
            <person name="Luo G."/>
        </authorList>
    </citation>
    <scope>NUCLEOTIDE SEQUENCE [LARGE SCALE GENOMIC DNA]</scope>
    <source>
        <strain evidence="2 4">AM25-1LB</strain>
        <strain evidence="1 3">TF11-7</strain>
    </source>
</reference>
<dbReference type="Proteomes" id="UP000284902">
    <property type="component" value="Unassembled WGS sequence"/>
</dbReference>
<evidence type="ECO:0000313" key="4">
    <source>
        <dbReference type="Proteomes" id="UP000284902"/>
    </source>
</evidence>
<protein>
    <recommendedName>
        <fullName evidence="5">GNAT family acetyltransferase</fullName>
    </recommendedName>
</protein>
<evidence type="ECO:0000313" key="3">
    <source>
        <dbReference type="Proteomes" id="UP000260793"/>
    </source>
</evidence>
<sequence>MIDKKLIPYSGLKKEPFSGSHHGMRYFFQGDDGKSSTTFTVYIYPEPWCFEETPEEEKEKKSFPLSDEGMDDAIAWLWDRFETEKSKWLDAAKNTMHIVNHA</sequence>
<dbReference type="RefSeq" id="WP_005613102.1">
    <property type="nucleotide sequence ID" value="NZ_CABKOA010000005.1"/>
</dbReference>
<name>A0A3E4LLE0_9FIRM</name>
<dbReference type="EMBL" id="QSQN01000029">
    <property type="protein sequence ID" value="RGK38145.1"/>
    <property type="molecule type" value="Genomic_DNA"/>
</dbReference>
<proteinExistence type="predicted"/>
<dbReference type="EMBL" id="QRHG01000029">
    <property type="protein sequence ID" value="RHF58717.1"/>
    <property type="molecule type" value="Genomic_DNA"/>
</dbReference>
<evidence type="ECO:0000313" key="1">
    <source>
        <dbReference type="EMBL" id="RGK38145.1"/>
    </source>
</evidence>
<dbReference type="AlphaFoldDB" id="A0A3E4LLE0"/>
<gene>
    <name evidence="2" type="ORF">DW672_10270</name>
    <name evidence="1" type="ORF">DXD17_10590</name>
</gene>
<comment type="caution">
    <text evidence="1">The sequence shown here is derived from an EMBL/GenBank/DDBJ whole genome shotgun (WGS) entry which is preliminary data.</text>
</comment>
<accession>A0A3E4LLE0</accession>